<gene>
    <name evidence="2" type="ORF">MERR_LOCUS16666</name>
</gene>
<name>A0A6D2IND5_9BRAS</name>
<protein>
    <submittedName>
        <fullName evidence="2">Uncharacterized protein</fullName>
    </submittedName>
</protein>
<comment type="caution">
    <text evidence="2">The sequence shown here is derived from an EMBL/GenBank/DDBJ whole genome shotgun (WGS) entry which is preliminary data.</text>
</comment>
<evidence type="ECO:0000313" key="2">
    <source>
        <dbReference type="EMBL" id="CAA7029431.1"/>
    </source>
</evidence>
<dbReference type="AlphaFoldDB" id="A0A6D2IND5"/>
<evidence type="ECO:0000256" key="1">
    <source>
        <dbReference type="SAM" id="MobiDB-lite"/>
    </source>
</evidence>
<reference evidence="2" key="1">
    <citation type="submission" date="2020-01" db="EMBL/GenBank/DDBJ databases">
        <authorList>
            <person name="Mishra B."/>
        </authorList>
    </citation>
    <scope>NUCLEOTIDE SEQUENCE [LARGE SCALE GENOMIC DNA]</scope>
</reference>
<dbReference type="EMBL" id="CACVBM020001081">
    <property type="protein sequence ID" value="CAA7029431.1"/>
    <property type="molecule type" value="Genomic_DNA"/>
</dbReference>
<dbReference type="Proteomes" id="UP000467841">
    <property type="component" value="Unassembled WGS sequence"/>
</dbReference>
<feature type="compositionally biased region" description="Low complexity" evidence="1">
    <location>
        <begin position="46"/>
        <end position="55"/>
    </location>
</feature>
<feature type="region of interest" description="Disordered" evidence="1">
    <location>
        <begin position="26"/>
        <end position="55"/>
    </location>
</feature>
<proteinExistence type="predicted"/>
<keyword evidence="3" id="KW-1185">Reference proteome</keyword>
<sequence>MRRIQVLEGVVLEAVVEPVPVGGRAVAHGGRAGGRAGRGRGHGLPAESGESAASSVVTASVSQTVSVDMASEASFCTGGGAGFGAASGVDLTPAQGRDDLVVGLLTQLLARFPPAVPQQAPGVPLISPYFT</sequence>
<evidence type="ECO:0000313" key="3">
    <source>
        <dbReference type="Proteomes" id="UP000467841"/>
    </source>
</evidence>
<organism evidence="2 3">
    <name type="scientific">Microthlaspi erraticum</name>
    <dbReference type="NCBI Taxonomy" id="1685480"/>
    <lineage>
        <taxon>Eukaryota</taxon>
        <taxon>Viridiplantae</taxon>
        <taxon>Streptophyta</taxon>
        <taxon>Embryophyta</taxon>
        <taxon>Tracheophyta</taxon>
        <taxon>Spermatophyta</taxon>
        <taxon>Magnoliopsida</taxon>
        <taxon>eudicotyledons</taxon>
        <taxon>Gunneridae</taxon>
        <taxon>Pentapetalae</taxon>
        <taxon>rosids</taxon>
        <taxon>malvids</taxon>
        <taxon>Brassicales</taxon>
        <taxon>Brassicaceae</taxon>
        <taxon>Coluteocarpeae</taxon>
        <taxon>Microthlaspi</taxon>
    </lineage>
</organism>
<accession>A0A6D2IND5</accession>